<accession>A0AAW1A6T2</accession>
<evidence type="ECO:0000313" key="3">
    <source>
        <dbReference type="Proteomes" id="UP001432146"/>
    </source>
</evidence>
<reference evidence="2 3" key="1">
    <citation type="submission" date="2024-05" db="EMBL/GenBank/DDBJ databases">
        <title>The nuclear and mitochondrial genome assemblies of Tetragonisca angustula (Apidae: Meliponini), a tiny yet remarkable pollinator in the Neotropics.</title>
        <authorList>
            <person name="Ferrari R."/>
            <person name="Ricardo P.C."/>
            <person name="Dias F.C."/>
            <person name="Araujo N.S."/>
            <person name="Soares D.O."/>
            <person name="Zhou Q.-S."/>
            <person name="Zhu C.-D."/>
            <person name="Coutinho L."/>
            <person name="Airas M.C."/>
            <person name="Batista T.M."/>
        </authorList>
    </citation>
    <scope>NUCLEOTIDE SEQUENCE [LARGE SCALE GENOMIC DNA]</scope>
    <source>
        <strain evidence="2">ASF017062</strain>
        <tissue evidence="2">Abdomen</tissue>
    </source>
</reference>
<dbReference type="AlphaFoldDB" id="A0AAW1A6T2"/>
<keyword evidence="1" id="KW-0732">Signal</keyword>
<evidence type="ECO:0000313" key="2">
    <source>
        <dbReference type="EMBL" id="KAK9304721.1"/>
    </source>
</evidence>
<evidence type="ECO:0000256" key="1">
    <source>
        <dbReference type="SAM" id="SignalP"/>
    </source>
</evidence>
<dbReference type="EMBL" id="JAWNGG020000061">
    <property type="protein sequence ID" value="KAK9304721.1"/>
    <property type="molecule type" value="Genomic_DNA"/>
</dbReference>
<comment type="caution">
    <text evidence="2">The sequence shown here is derived from an EMBL/GenBank/DDBJ whole genome shotgun (WGS) entry which is preliminary data.</text>
</comment>
<protein>
    <submittedName>
        <fullName evidence="2">Uncharacterized protein</fullName>
    </submittedName>
</protein>
<feature type="signal peptide" evidence="1">
    <location>
        <begin position="1"/>
        <end position="16"/>
    </location>
</feature>
<sequence>MLLILFSKLALIKCLTIKPHLHTKLKSVFYSYVGERLLGYLAIRKAADLKNGWETLFYRLFDAIAGKSCGKEESLANEGAKNSLLGGGRPFSKVRRVV</sequence>
<gene>
    <name evidence="2" type="ORF">QLX08_004115</name>
</gene>
<keyword evidence="3" id="KW-1185">Reference proteome</keyword>
<dbReference type="Proteomes" id="UP001432146">
    <property type="component" value="Unassembled WGS sequence"/>
</dbReference>
<proteinExistence type="predicted"/>
<name>A0AAW1A6T2_9HYME</name>
<feature type="chain" id="PRO_5043654199" evidence="1">
    <location>
        <begin position="17"/>
        <end position="98"/>
    </location>
</feature>
<organism evidence="2 3">
    <name type="scientific">Tetragonisca angustula</name>
    <dbReference type="NCBI Taxonomy" id="166442"/>
    <lineage>
        <taxon>Eukaryota</taxon>
        <taxon>Metazoa</taxon>
        <taxon>Ecdysozoa</taxon>
        <taxon>Arthropoda</taxon>
        <taxon>Hexapoda</taxon>
        <taxon>Insecta</taxon>
        <taxon>Pterygota</taxon>
        <taxon>Neoptera</taxon>
        <taxon>Endopterygota</taxon>
        <taxon>Hymenoptera</taxon>
        <taxon>Apocrita</taxon>
        <taxon>Aculeata</taxon>
        <taxon>Apoidea</taxon>
        <taxon>Anthophila</taxon>
        <taxon>Apidae</taxon>
        <taxon>Tetragonisca</taxon>
    </lineage>
</organism>